<evidence type="ECO:0000256" key="5">
    <source>
        <dbReference type="ARBA" id="ARBA00023136"/>
    </source>
</evidence>
<dbReference type="EMBL" id="FUXX01000043">
    <property type="protein sequence ID" value="SKA67622.1"/>
    <property type="molecule type" value="Genomic_DNA"/>
</dbReference>
<keyword evidence="4 7" id="KW-1133">Transmembrane helix</keyword>
<feature type="domain" description="Multidrug resistance protein MdtA-like barrel-sandwich hybrid" evidence="8">
    <location>
        <begin position="62"/>
        <end position="286"/>
    </location>
</feature>
<evidence type="ECO:0000256" key="3">
    <source>
        <dbReference type="ARBA" id="ARBA00022692"/>
    </source>
</evidence>
<evidence type="ECO:0000313" key="9">
    <source>
        <dbReference type="EMBL" id="SKA67622.1"/>
    </source>
</evidence>
<dbReference type="PANTHER" id="PTHR30386:SF26">
    <property type="entry name" value="TRANSPORT PROTEIN COMB"/>
    <property type="match status" value="1"/>
</dbReference>
<dbReference type="Gene3D" id="2.40.50.100">
    <property type="match status" value="1"/>
</dbReference>
<dbReference type="Proteomes" id="UP000242432">
    <property type="component" value="Unassembled WGS sequence"/>
</dbReference>
<evidence type="ECO:0000256" key="7">
    <source>
        <dbReference type="SAM" id="Phobius"/>
    </source>
</evidence>
<evidence type="ECO:0000256" key="4">
    <source>
        <dbReference type="ARBA" id="ARBA00022989"/>
    </source>
</evidence>
<dbReference type="AlphaFoldDB" id="A0A1T4VRK6"/>
<accession>A0A1T4VRK6</accession>
<dbReference type="GO" id="GO:0016020">
    <property type="term" value="C:membrane"/>
    <property type="evidence" value="ECO:0007669"/>
    <property type="project" value="UniProtKB-SubCell"/>
</dbReference>
<dbReference type="SUPFAM" id="SSF111369">
    <property type="entry name" value="HlyD-like secretion proteins"/>
    <property type="match status" value="2"/>
</dbReference>
<dbReference type="Pfam" id="PF25917">
    <property type="entry name" value="BSH_RND"/>
    <property type="match status" value="1"/>
</dbReference>
<evidence type="ECO:0000256" key="1">
    <source>
        <dbReference type="ARBA" id="ARBA00004167"/>
    </source>
</evidence>
<keyword evidence="3 7" id="KW-0812">Transmembrane</keyword>
<sequence length="381" mass="42020">MEKLNSSHSRSIIRVIATMLALLCVSSILIFFGSRGDATSVAMRIKSGVVTADEINVAFENVGGRLVKRDIEESQYVKKGDILMILDDADMSISIDKLKAQIDAQKASIAHQMTQIEIDTKNTDLEEKTQYHNIEQLQAALNSAGSAENLAFLEYDRSRKLITSKSISKSAYDSNSSALTRAKASRVQAQRALDAATAGASKEELERLRTTGSAAGMTLTSISNSRLAIANANNTLESMKAQLRQLEADLRQLELNNSRLILKAPEDGKILNIMYQQGEMISPNAPALVLETSRKYFDIYVNETQVLNYKPGQKVKARVIASDSYVNGTVRFATAAPSFSDLRMTREHGQADLTMFKVRIYLDENCKECLPGMTMEVADDE</sequence>
<keyword evidence="10" id="KW-1185">Reference proteome</keyword>
<dbReference type="InterPro" id="IPR050739">
    <property type="entry name" value="MFP"/>
</dbReference>
<comment type="similarity">
    <text evidence="2">Belongs to the membrane fusion protein (MFP) (TC 8.A.1) family.</text>
</comment>
<name>A0A1T4VRK6_9GAMM</name>
<evidence type="ECO:0000259" key="8">
    <source>
        <dbReference type="Pfam" id="PF25917"/>
    </source>
</evidence>
<protein>
    <submittedName>
        <fullName evidence="9">HlyD family secretion protein</fullName>
    </submittedName>
</protein>
<dbReference type="PANTHER" id="PTHR30386">
    <property type="entry name" value="MEMBRANE FUSION SUBUNIT OF EMRAB-TOLC MULTIDRUG EFFLUX PUMP"/>
    <property type="match status" value="1"/>
</dbReference>
<comment type="subcellular location">
    <subcellularLocation>
        <location evidence="1">Membrane</location>
        <topology evidence="1">Single-pass membrane protein</topology>
    </subcellularLocation>
</comment>
<organism evidence="9 10">
    <name type="scientific">Succinivibrio dextrinosolvens DSM 3072</name>
    <dbReference type="NCBI Taxonomy" id="1123324"/>
    <lineage>
        <taxon>Bacteria</taxon>
        <taxon>Pseudomonadati</taxon>
        <taxon>Pseudomonadota</taxon>
        <taxon>Gammaproteobacteria</taxon>
        <taxon>Aeromonadales</taxon>
        <taxon>Succinivibrionaceae</taxon>
        <taxon>Succinivibrio</taxon>
    </lineage>
</organism>
<reference evidence="10" key="1">
    <citation type="submission" date="2017-02" db="EMBL/GenBank/DDBJ databases">
        <authorList>
            <person name="Varghese N."/>
            <person name="Submissions S."/>
        </authorList>
    </citation>
    <scope>NUCLEOTIDE SEQUENCE [LARGE SCALE GENOMIC DNA]</scope>
    <source>
        <strain evidence="10">DSM 3072</strain>
    </source>
</reference>
<evidence type="ECO:0000256" key="6">
    <source>
        <dbReference type="SAM" id="Coils"/>
    </source>
</evidence>
<feature type="coiled-coil region" evidence="6">
    <location>
        <begin position="222"/>
        <end position="263"/>
    </location>
</feature>
<dbReference type="Gene3D" id="1.10.287.470">
    <property type="entry name" value="Helix hairpin bin"/>
    <property type="match status" value="1"/>
</dbReference>
<dbReference type="Gene3D" id="2.40.30.170">
    <property type="match status" value="1"/>
</dbReference>
<keyword evidence="6" id="KW-0175">Coiled coil</keyword>
<evidence type="ECO:0000256" key="2">
    <source>
        <dbReference type="ARBA" id="ARBA00009477"/>
    </source>
</evidence>
<proteinExistence type="inferred from homology"/>
<gene>
    <name evidence="9" type="ORF">SAMN02745213_01962</name>
</gene>
<feature type="transmembrane region" description="Helical" evidence="7">
    <location>
        <begin position="12"/>
        <end position="33"/>
    </location>
</feature>
<dbReference type="InterPro" id="IPR058625">
    <property type="entry name" value="MdtA-like_BSH"/>
</dbReference>
<keyword evidence="5 7" id="KW-0472">Membrane</keyword>
<evidence type="ECO:0000313" key="10">
    <source>
        <dbReference type="Proteomes" id="UP000242432"/>
    </source>
</evidence>